<dbReference type="InterPro" id="IPR050879">
    <property type="entry name" value="Acyltransferase_3"/>
</dbReference>
<feature type="transmembrane region" description="Helical" evidence="3">
    <location>
        <begin position="266"/>
        <end position="283"/>
    </location>
</feature>
<evidence type="ECO:0000313" key="6">
    <source>
        <dbReference type="Proteomes" id="UP000298246"/>
    </source>
</evidence>
<evidence type="ECO:0000256" key="2">
    <source>
        <dbReference type="ARBA" id="ARBA00007400"/>
    </source>
</evidence>
<dbReference type="AlphaFoldDB" id="A0A4Y8Q677"/>
<feature type="transmembrane region" description="Helical" evidence="3">
    <location>
        <begin position="243"/>
        <end position="260"/>
    </location>
</feature>
<keyword evidence="3" id="KW-1133">Transmembrane helix</keyword>
<comment type="subcellular location">
    <subcellularLocation>
        <location evidence="1">Membrane</location>
    </subcellularLocation>
</comment>
<feature type="transmembrane region" description="Helical" evidence="3">
    <location>
        <begin position="325"/>
        <end position="342"/>
    </location>
</feature>
<dbReference type="RefSeq" id="WP_134751385.1">
    <property type="nucleotide sequence ID" value="NZ_MYFO02000005.1"/>
</dbReference>
<feature type="transmembrane region" description="Helical" evidence="3">
    <location>
        <begin position="354"/>
        <end position="375"/>
    </location>
</feature>
<evidence type="ECO:0000313" key="5">
    <source>
        <dbReference type="EMBL" id="TFE89316.1"/>
    </source>
</evidence>
<dbReference type="GO" id="GO:0016747">
    <property type="term" value="F:acyltransferase activity, transferring groups other than amino-acyl groups"/>
    <property type="evidence" value="ECO:0007669"/>
    <property type="project" value="InterPro"/>
</dbReference>
<feature type="transmembrane region" description="Helical" evidence="3">
    <location>
        <begin position="20"/>
        <end position="43"/>
    </location>
</feature>
<keyword evidence="3" id="KW-0812">Transmembrane</keyword>
<keyword evidence="3" id="KW-0472">Membrane</keyword>
<evidence type="ECO:0000256" key="1">
    <source>
        <dbReference type="ARBA" id="ARBA00004370"/>
    </source>
</evidence>
<feature type="transmembrane region" description="Helical" evidence="3">
    <location>
        <begin position="55"/>
        <end position="73"/>
    </location>
</feature>
<dbReference type="Pfam" id="PF01757">
    <property type="entry name" value="Acyl_transf_3"/>
    <property type="match status" value="1"/>
</dbReference>
<feature type="transmembrane region" description="Helical" evidence="3">
    <location>
        <begin position="160"/>
        <end position="179"/>
    </location>
</feature>
<name>A0A4Y8Q677_9BACL</name>
<feature type="transmembrane region" description="Helical" evidence="3">
    <location>
        <begin position="186"/>
        <end position="202"/>
    </location>
</feature>
<dbReference type="OrthoDB" id="9796461at2"/>
<keyword evidence="6" id="KW-1185">Reference proteome</keyword>
<feature type="transmembrane region" description="Helical" evidence="3">
    <location>
        <begin position="387"/>
        <end position="404"/>
    </location>
</feature>
<protein>
    <recommendedName>
        <fullName evidence="4">Acyltransferase 3 domain-containing protein</fullName>
    </recommendedName>
</protein>
<feature type="domain" description="Acyltransferase 3" evidence="4">
    <location>
        <begin position="17"/>
        <end position="339"/>
    </location>
</feature>
<dbReference type="Proteomes" id="UP000298246">
    <property type="component" value="Unassembled WGS sequence"/>
</dbReference>
<feature type="transmembrane region" description="Helical" evidence="3">
    <location>
        <begin position="94"/>
        <end position="116"/>
    </location>
</feature>
<evidence type="ECO:0000256" key="3">
    <source>
        <dbReference type="SAM" id="Phobius"/>
    </source>
</evidence>
<evidence type="ECO:0000259" key="4">
    <source>
        <dbReference type="Pfam" id="PF01757"/>
    </source>
</evidence>
<gene>
    <name evidence="5" type="ORF">B5M42_07630</name>
</gene>
<sequence length="536" mass="60723">MERFKTLESVAVGRRNNYDIMRFIAAILVIYDHSYPLGAGIGGGDAIAVLTHGKWNSGALGVAIFFIISGFLITQSYERSKNIFIFAKARFLRIYPALIVAILLSAFVLGTLVTSLPTGEYLTNSQTYQYVKALLLYPMQWNLPGVFEGNVYKNSVNGSLWTIPFEVLCYGIVAIAGILGMLRYKTFMVVLFSLTLFVYFFYDQIWPFGKQIFGLQVIDLCQLFCYFSAGMMMYIFRAYIPMNKYFAMFCVVILYLAANYGGLKEFFIIFGSYLTLYVAYITIWKFAEFSRLGDFSYGMYIYAFPVQQAVTYYHGGSMSAPLNFLYSFFITLLLSVLSWHLIEKRALALKKQRFVPEAFVPGVFVTTWTNIARGYAYVLDKLAGIRWWQFAAVFVLLVIAAHFYNEKPAIVTFPYTKSESIFSGGWHPQSPDEAYRWINTSASVQLSKPADAHNVIVEGFVPEAFKEIHHVRLLLNNKQVAEQDISAGQSLQLQAPVHDNLSSYTITIMFDGAHQPGAQDADQRVMSALVSRIAFH</sequence>
<comment type="caution">
    <text evidence="5">The sequence shown here is derived from an EMBL/GenBank/DDBJ whole genome shotgun (WGS) entry which is preliminary data.</text>
</comment>
<organism evidence="5 6">
    <name type="scientific">Paenibacillus athensensis</name>
    <dbReference type="NCBI Taxonomy" id="1967502"/>
    <lineage>
        <taxon>Bacteria</taxon>
        <taxon>Bacillati</taxon>
        <taxon>Bacillota</taxon>
        <taxon>Bacilli</taxon>
        <taxon>Bacillales</taxon>
        <taxon>Paenibacillaceae</taxon>
        <taxon>Paenibacillus</taxon>
    </lineage>
</organism>
<dbReference type="InterPro" id="IPR002656">
    <property type="entry name" value="Acyl_transf_3_dom"/>
</dbReference>
<accession>A0A4Y8Q677</accession>
<proteinExistence type="inferred from homology"/>
<dbReference type="PANTHER" id="PTHR23028">
    <property type="entry name" value="ACETYLTRANSFERASE"/>
    <property type="match status" value="1"/>
</dbReference>
<dbReference type="EMBL" id="MYFO01000007">
    <property type="protein sequence ID" value="TFE89316.1"/>
    <property type="molecule type" value="Genomic_DNA"/>
</dbReference>
<comment type="similarity">
    <text evidence="2">Belongs to the acyltransferase 3 family.</text>
</comment>
<reference evidence="5 6" key="1">
    <citation type="submission" date="2017-03" db="EMBL/GenBank/DDBJ databases">
        <title>Isolation of Levoglucosan Utilizing Bacteria.</title>
        <authorList>
            <person name="Arya A.S."/>
        </authorList>
    </citation>
    <scope>NUCLEOTIDE SEQUENCE [LARGE SCALE GENOMIC DNA]</scope>
    <source>
        <strain evidence="5 6">MEC069</strain>
    </source>
</reference>